<dbReference type="InterPro" id="IPR011990">
    <property type="entry name" value="TPR-like_helical_dom_sf"/>
</dbReference>
<evidence type="ECO:0000313" key="2">
    <source>
        <dbReference type="EMBL" id="MBW83472.1"/>
    </source>
</evidence>
<dbReference type="AlphaFoldDB" id="A0A2P2IQG6"/>
<feature type="compositionally biased region" description="Basic and acidic residues" evidence="1">
    <location>
        <begin position="40"/>
        <end position="57"/>
    </location>
</feature>
<evidence type="ECO:0000256" key="1">
    <source>
        <dbReference type="SAM" id="MobiDB-lite"/>
    </source>
</evidence>
<protein>
    <submittedName>
        <fullName evidence="2">Uncharacterized protein MANES_07G136700</fullName>
    </submittedName>
</protein>
<accession>A0A2P2IQG6</accession>
<sequence length="160" mass="17532">MGKSAAATGKLQELAKIVSSHKPKRTKTALPSILPLRPREVRAADSSERAKLKKMEESSSSLSISLDGQKRVPLSHVVSDCVRRWFQDTLREAKAGDVAMQVLVGQMYSTGYGIPKDPRKGCAWINRASRTRPSAWKVSNKLPGYNASDSDSDETKGDTM</sequence>
<dbReference type="EMBL" id="GGEC01002989">
    <property type="protein sequence ID" value="MBW83472.1"/>
    <property type="molecule type" value="Transcribed_RNA"/>
</dbReference>
<dbReference type="EMBL" id="GGEC01002988">
    <property type="protein sequence ID" value="MBW83471.1"/>
    <property type="molecule type" value="Transcribed_RNA"/>
</dbReference>
<proteinExistence type="predicted"/>
<dbReference type="SUPFAM" id="SSF81901">
    <property type="entry name" value="HCP-like"/>
    <property type="match status" value="1"/>
</dbReference>
<dbReference type="PANTHER" id="PTHR36792:SF15">
    <property type="entry name" value="SEL1 REPEAT-CONTAINING PROTEIN"/>
    <property type="match status" value="1"/>
</dbReference>
<reference evidence="2" key="1">
    <citation type="submission" date="2018-02" db="EMBL/GenBank/DDBJ databases">
        <title>Rhizophora mucronata_Transcriptome.</title>
        <authorList>
            <person name="Meera S.P."/>
            <person name="Sreeshan A."/>
            <person name="Augustine A."/>
        </authorList>
    </citation>
    <scope>NUCLEOTIDE SEQUENCE</scope>
    <source>
        <tissue evidence="2">Leaf</tissue>
    </source>
</reference>
<name>A0A2P2IQG6_RHIMU</name>
<dbReference type="PANTHER" id="PTHR36792">
    <property type="entry name" value="EXPRESSED PROTEIN"/>
    <property type="match status" value="1"/>
</dbReference>
<organism evidence="2">
    <name type="scientific">Rhizophora mucronata</name>
    <name type="common">Asiatic mangrove</name>
    <dbReference type="NCBI Taxonomy" id="61149"/>
    <lineage>
        <taxon>Eukaryota</taxon>
        <taxon>Viridiplantae</taxon>
        <taxon>Streptophyta</taxon>
        <taxon>Embryophyta</taxon>
        <taxon>Tracheophyta</taxon>
        <taxon>Spermatophyta</taxon>
        <taxon>Magnoliopsida</taxon>
        <taxon>eudicotyledons</taxon>
        <taxon>Gunneridae</taxon>
        <taxon>Pentapetalae</taxon>
        <taxon>rosids</taxon>
        <taxon>fabids</taxon>
        <taxon>Malpighiales</taxon>
        <taxon>Rhizophoraceae</taxon>
        <taxon>Rhizophora</taxon>
    </lineage>
</organism>
<feature type="region of interest" description="Disordered" evidence="1">
    <location>
        <begin position="40"/>
        <end position="66"/>
    </location>
</feature>
<feature type="region of interest" description="Disordered" evidence="1">
    <location>
        <begin position="131"/>
        <end position="160"/>
    </location>
</feature>
<dbReference type="Gene3D" id="1.25.40.10">
    <property type="entry name" value="Tetratricopeptide repeat domain"/>
    <property type="match status" value="1"/>
</dbReference>